<reference evidence="4" key="1">
    <citation type="journal article" date="2019" name="Int. J. Syst. Evol. Microbiol.">
        <title>The Global Catalogue of Microorganisms (GCM) 10K type strain sequencing project: providing services to taxonomists for standard genome sequencing and annotation.</title>
        <authorList>
            <consortium name="The Broad Institute Genomics Platform"/>
            <consortium name="The Broad Institute Genome Sequencing Center for Infectious Disease"/>
            <person name="Wu L."/>
            <person name="Ma J."/>
        </authorList>
    </citation>
    <scope>NUCLEOTIDE SEQUENCE [LARGE SCALE GENOMIC DNA]</scope>
    <source>
        <strain evidence="4">CGMCC 4.7289</strain>
    </source>
</reference>
<evidence type="ECO:0000256" key="2">
    <source>
        <dbReference type="SAM" id="Phobius"/>
    </source>
</evidence>
<dbReference type="RefSeq" id="WP_253753155.1">
    <property type="nucleotide sequence ID" value="NZ_JAMZDZ010000001.1"/>
</dbReference>
<keyword evidence="2" id="KW-1133">Transmembrane helix</keyword>
<feature type="transmembrane region" description="Helical" evidence="2">
    <location>
        <begin position="146"/>
        <end position="167"/>
    </location>
</feature>
<comment type="caution">
    <text evidence="3">The sequence shown here is derived from an EMBL/GenBank/DDBJ whole genome shotgun (WGS) entry which is preliminary data.</text>
</comment>
<gene>
    <name evidence="3" type="ORF">ACFOZ4_17870</name>
</gene>
<dbReference type="Proteomes" id="UP001595816">
    <property type="component" value="Unassembled WGS sequence"/>
</dbReference>
<keyword evidence="2" id="KW-0812">Transmembrane</keyword>
<accession>A0ABV8LNA6</accession>
<keyword evidence="2" id="KW-0472">Membrane</keyword>
<evidence type="ECO:0000256" key="1">
    <source>
        <dbReference type="SAM" id="MobiDB-lite"/>
    </source>
</evidence>
<dbReference type="Pfam" id="PF13560">
    <property type="entry name" value="HTH_31"/>
    <property type="match status" value="1"/>
</dbReference>
<keyword evidence="4" id="KW-1185">Reference proteome</keyword>
<evidence type="ECO:0000313" key="3">
    <source>
        <dbReference type="EMBL" id="MFC4132480.1"/>
    </source>
</evidence>
<name>A0ABV8LNA6_9ACTN</name>
<protein>
    <submittedName>
        <fullName evidence="3">Helix-turn-helix domain-containing protein</fullName>
    </submittedName>
</protein>
<organism evidence="3 4">
    <name type="scientific">Hamadaea flava</name>
    <dbReference type="NCBI Taxonomy" id="1742688"/>
    <lineage>
        <taxon>Bacteria</taxon>
        <taxon>Bacillati</taxon>
        <taxon>Actinomycetota</taxon>
        <taxon>Actinomycetes</taxon>
        <taxon>Micromonosporales</taxon>
        <taxon>Micromonosporaceae</taxon>
        <taxon>Hamadaea</taxon>
    </lineage>
</organism>
<feature type="region of interest" description="Disordered" evidence="1">
    <location>
        <begin position="95"/>
        <end position="128"/>
    </location>
</feature>
<dbReference type="EMBL" id="JBHSAY010000009">
    <property type="protein sequence ID" value="MFC4132480.1"/>
    <property type="molecule type" value="Genomic_DNA"/>
</dbReference>
<feature type="compositionally biased region" description="Basic and acidic residues" evidence="1">
    <location>
        <begin position="114"/>
        <end position="125"/>
    </location>
</feature>
<evidence type="ECO:0000313" key="4">
    <source>
        <dbReference type="Proteomes" id="UP001595816"/>
    </source>
</evidence>
<sequence>MIEPGIDPSSATTAAEFVELLRRVRISSELSYRQIAQRARAHGVALPISTLATALNRDTMPRPEVVTAMLLACGCSREELARWLTVRRRIVLGPLSTADRPEPDRAEPNPPSPDEVKPDEAESRETLATPVAMDLQNRWRRLRARVPLWAILAVAIAVSAGGALWSADRTHHAATSPPVGSPPATGSPSPIIAAESIRVRPMTGAGCLSERSGTTGYLFIEPCEQAFPALSTEPADGGAFRIRTDHPEFGPGCMGVDPVATDDRPSDGYCPDVKHQLFTLIAAGGGMLVRNVELGQCLVVRPEAGSRAVIFADCSGDDPAQLFVIDRV</sequence>
<proteinExistence type="predicted"/>